<keyword evidence="2" id="KW-1185">Reference proteome</keyword>
<dbReference type="Proteomes" id="UP000179179">
    <property type="component" value="Unassembled WGS sequence"/>
</dbReference>
<protein>
    <submittedName>
        <fullName evidence="1">Uncharacterized protein</fullName>
    </submittedName>
</protein>
<organism evidence="1 2">
    <name type="scientific">Aspergillus bombycis</name>
    <dbReference type="NCBI Taxonomy" id="109264"/>
    <lineage>
        <taxon>Eukaryota</taxon>
        <taxon>Fungi</taxon>
        <taxon>Dikarya</taxon>
        <taxon>Ascomycota</taxon>
        <taxon>Pezizomycotina</taxon>
        <taxon>Eurotiomycetes</taxon>
        <taxon>Eurotiomycetidae</taxon>
        <taxon>Eurotiales</taxon>
        <taxon>Aspergillaceae</taxon>
        <taxon>Aspergillus</taxon>
    </lineage>
</organism>
<accession>A0A1F8AB93</accession>
<dbReference type="GeneID" id="34446483"/>
<dbReference type="EMBL" id="LYCR01000012">
    <property type="protein sequence ID" value="OGM48980.1"/>
    <property type="molecule type" value="Genomic_DNA"/>
</dbReference>
<proteinExistence type="predicted"/>
<evidence type="ECO:0000313" key="2">
    <source>
        <dbReference type="Proteomes" id="UP000179179"/>
    </source>
</evidence>
<name>A0A1F8AB93_9EURO</name>
<reference evidence="1 2" key="1">
    <citation type="journal article" date="2016" name="Genome Biol. Evol.">
        <title>Draft genome sequence of an aflatoxigenic Aspergillus species, A. bombycis.</title>
        <authorList>
            <person name="Moore G.G."/>
            <person name="Mack B.M."/>
            <person name="Beltz S.B."/>
            <person name="Gilbert M.K."/>
        </authorList>
    </citation>
    <scope>NUCLEOTIDE SEQUENCE [LARGE SCALE GENOMIC DNA]</scope>
    <source>
        <strain evidence="2">NRRL 26010</strain>
    </source>
</reference>
<gene>
    <name evidence="1" type="ORF">ABOM_003093</name>
</gene>
<comment type="caution">
    <text evidence="1">The sequence shown here is derived from an EMBL/GenBank/DDBJ whole genome shotgun (WGS) entry which is preliminary data.</text>
</comment>
<dbReference type="AlphaFoldDB" id="A0A1F8AB93"/>
<dbReference type="RefSeq" id="XP_022392697.1">
    <property type="nucleotide sequence ID" value="XM_022530223.1"/>
</dbReference>
<sequence length="105" mass="11712">MSVRRIQNPGEVIEAIQSGRPTVIHYWDPAMGKESPLTPIFHSAAEGREGLDICIVDSGFIPLPHGPDERPLTVFYLNGDEEDMARSNPNDTEELFQRIEADHGL</sequence>
<evidence type="ECO:0000313" key="1">
    <source>
        <dbReference type="EMBL" id="OGM48980.1"/>
    </source>
</evidence>
<dbReference type="OrthoDB" id="4361376at2759"/>